<comment type="subcellular location">
    <subcellularLocation>
        <location evidence="1">Nucleus</location>
    </subcellularLocation>
</comment>
<keyword evidence="5" id="KW-1185">Reference proteome</keyword>
<accession>A0A4Z0A933</accession>
<gene>
    <name evidence="4" type="ORF">EWM64_g1233</name>
</gene>
<feature type="domain" description="Homeobox" evidence="3">
    <location>
        <begin position="1"/>
        <end position="57"/>
    </location>
</feature>
<keyword evidence="1" id="KW-0371">Homeobox</keyword>
<keyword evidence="1" id="KW-0238">DNA-binding</keyword>
<protein>
    <recommendedName>
        <fullName evidence="3">Homeobox domain-containing protein</fullName>
    </recommendedName>
</protein>
<reference evidence="4 5" key="1">
    <citation type="submission" date="2019-02" db="EMBL/GenBank/DDBJ databases">
        <title>Genome sequencing of the rare red list fungi Hericium alpestre (H. flagellum).</title>
        <authorList>
            <person name="Buettner E."/>
            <person name="Kellner H."/>
        </authorList>
    </citation>
    <scope>NUCLEOTIDE SEQUENCE [LARGE SCALE GENOMIC DNA]</scope>
    <source>
        <strain evidence="4 5">DSM 108284</strain>
    </source>
</reference>
<comment type="caution">
    <text evidence="4">The sequence shown here is derived from an EMBL/GenBank/DDBJ whole genome shotgun (WGS) entry which is preliminary data.</text>
</comment>
<dbReference type="Proteomes" id="UP000298061">
    <property type="component" value="Unassembled WGS sequence"/>
</dbReference>
<dbReference type="InterPro" id="IPR001356">
    <property type="entry name" value="HD"/>
</dbReference>
<dbReference type="GO" id="GO:0005634">
    <property type="term" value="C:nucleus"/>
    <property type="evidence" value="ECO:0007669"/>
    <property type="project" value="UniProtKB-SubCell"/>
</dbReference>
<sequence length="164" mass="18318">MRITLAIEDKAELDKLWALDKRMPSIESRRAWAKSRDLKAGAVHAWFYYMRHRHNKAGGGLAEGAYDLPISPYTPVITPDTTTSLCDERARKRLKKAHAAQSSEPSTDYMLSDSSTAVGSTEPTTPRNFDGDQYLDCVGLHVVRHLPPVDTDARPALAARKKRI</sequence>
<feature type="compositionally biased region" description="Polar residues" evidence="2">
    <location>
        <begin position="112"/>
        <end position="127"/>
    </location>
</feature>
<proteinExistence type="predicted"/>
<evidence type="ECO:0000256" key="1">
    <source>
        <dbReference type="PROSITE-ProRule" id="PRU00108"/>
    </source>
</evidence>
<dbReference type="STRING" id="135208.A0A4Z0A933"/>
<feature type="DNA-binding region" description="Homeobox" evidence="1">
    <location>
        <begin position="3"/>
        <end position="58"/>
    </location>
</feature>
<evidence type="ECO:0000313" key="5">
    <source>
        <dbReference type="Proteomes" id="UP000298061"/>
    </source>
</evidence>
<name>A0A4Z0A933_9AGAM</name>
<dbReference type="EMBL" id="SFCI01000079">
    <property type="protein sequence ID" value="TFY82784.1"/>
    <property type="molecule type" value="Genomic_DNA"/>
</dbReference>
<organism evidence="4 5">
    <name type="scientific">Hericium alpestre</name>
    <dbReference type="NCBI Taxonomy" id="135208"/>
    <lineage>
        <taxon>Eukaryota</taxon>
        <taxon>Fungi</taxon>
        <taxon>Dikarya</taxon>
        <taxon>Basidiomycota</taxon>
        <taxon>Agaricomycotina</taxon>
        <taxon>Agaricomycetes</taxon>
        <taxon>Russulales</taxon>
        <taxon>Hericiaceae</taxon>
        <taxon>Hericium</taxon>
    </lineage>
</organism>
<feature type="region of interest" description="Disordered" evidence="2">
    <location>
        <begin position="95"/>
        <end position="127"/>
    </location>
</feature>
<evidence type="ECO:0000256" key="2">
    <source>
        <dbReference type="SAM" id="MobiDB-lite"/>
    </source>
</evidence>
<evidence type="ECO:0000259" key="3">
    <source>
        <dbReference type="PROSITE" id="PS50071"/>
    </source>
</evidence>
<dbReference type="GO" id="GO:0003677">
    <property type="term" value="F:DNA binding"/>
    <property type="evidence" value="ECO:0007669"/>
    <property type="project" value="UniProtKB-UniRule"/>
</dbReference>
<dbReference type="PROSITE" id="PS50071">
    <property type="entry name" value="HOMEOBOX_2"/>
    <property type="match status" value="1"/>
</dbReference>
<dbReference type="OrthoDB" id="3257151at2759"/>
<dbReference type="AlphaFoldDB" id="A0A4Z0A933"/>
<keyword evidence="1" id="KW-0539">Nucleus</keyword>
<evidence type="ECO:0000313" key="4">
    <source>
        <dbReference type="EMBL" id="TFY82784.1"/>
    </source>
</evidence>